<dbReference type="InterPro" id="IPR056884">
    <property type="entry name" value="NPHP3-like_N"/>
</dbReference>
<keyword evidence="5" id="KW-1185">Reference proteome</keyword>
<sequence>MIPIETSSRKDENESQIKHVSELLDIKYRPDAHLLSIVEKQHKGSCNWLTESAVFQKWLGSAHDCGLDLAEEMAQLDLGVRSSLAEMADSERALLGDHDMIWHTLFRNHLFRIESLKPQFWVIDALDECASNDLSPLLHMLAKLDASIPLRIFFTSRPDVQIKKIFNQHGALISDIRTGSQGSLSDISSSTEKSDGIFLWASLIVNRLNEAYSQEDMQEILEQVPSEMNGFYMRIVNSIAESQSTDLARCILKWIICAARPLSTDELREAVHADIKKSLTASDDKLDLLCGNLIRVDMDGRVQVIHQTVTAFLTDNASSLRIDTIASHSRLAEGRESNMSRLTRVSDK</sequence>
<evidence type="ECO:0000259" key="2">
    <source>
        <dbReference type="Pfam" id="PF22939"/>
    </source>
</evidence>
<dbReference type="Pfam" id="PF22939">
    <property type="entry name" value="WHD_GPIID"/>
    <property type="match status" value="1"/>
</dbReference>
<evidence type="ECO:0008006" key="6">
    <source>
        <dbReference type="Google" id="ProtNLM"/>
    </source>
</evidence>
<accession>A0AAN9YUQ8</accession>
<dbReference type="AlphaFoldDB" id="A0AAN9YUQ8"/>
<dbReference type="Proteomes" id="UP001320420">
    <property type="component" value="Unassembled WGS sequence"/>
</dbReference>
<dbReference type="Pfam" id="PF24883">
    <property type="entry name" value="NPHP3_N"/>
    <property type="match status" value="1"/>
</dbReference>
<dbReference type="PANTHER" id="PTHR10039:SF16">
    <property type="entry name" value="GPI INOSITOL-DEACYLASE"/>
    <property type="match status" value="1"/>
</dbReference>
<comment type="caution">
    <text evidence="4">The sequence shown here is derived from an EMBL/GenBank/DDBJ whole genome shotgun (WGS) entry which is preliminary data.</text>
</comment>
<dbReference type="PANTHER" id="PTHR10039">
    <property type="entry name" value="AMELOGENIN"/>
    <property type="match status" value="1"/>
</dbReference>
<gene>
    <name evidence="4" type="ORF">SLS62_002874</name>
</gene>
<evidence type="ECO:0000259" key="3">
    <source>
        <dbReference type="Pfam" id="PF24883"/>
    </source>
</evidence>
<evidence type="ECO:0000313" key="5">
    <source>
        <dbReference type="Proteomes" id="UP001320420"/>
    </source>
</evidence>
<feature type="domain" description="GPI inositol-deacylase winged helix" evidence="2">
    <location>
        <begin position="242"/>
        <end position="316"/>
    </location>
</feature>
<reference evidence="4 5" key="1">
    <citation type="submission" date="2024-02" db="EMBL/GenBank/DDBJ databases">
        <title>De novo assembly and annotation of 12 fungi associated with fruit tree decline syndrome in Ontario, Canada.</title>
        <authorList>
            <person name="Sulman M."/>
            <person name="Ellouze W."/>
            <person name="Ilyukhin E."/>
        </authorList>
    </citation>
    <scope>NUCLEOTIDE SEQUENCE [LARGE SCALE GENOMIC DNA]</scope>
    <source>
        <strain evidence="4 5">M11/M66-122</strain>
    </source>
</reference>
<proteinExistence type="predicted"/>
<dbReference type="EMBL" id="JAKJXP020000015">
    <property type="protein sequence ID" value="KAK7755059.1"/>
    <property type="molecule type" value="Genomic_DNA"/>
</dbReference>
<keyword evidence="1" id="KW-0677">Repeat</keyword>
<dbReference type="InterPro" id="IPR054471">
    <property type="entry name" value="GPIID_WHD"/>
</dbReference>
<organism evidence="4 5">
    <name type="scientific">Diatrype stigma</name>
    <dbReference type="NCBI Taxonomy" id="117547"/>
    <lineage>
        <taxon>Eukaryota</taxon>
        <taxon>Fungi</taxon>
        <taxon>Dikarya</taxon>
        <taxon>Ascomycota</taxon>
        <taxon>Pezizomycotina</taxon>
        <taxon>Sordariomycetes</taxon>
        <taxon>Xylariomycetidae</taxon>
        <taxon>Xylariales</taxon>
        <taxon>Diatrypaceae</taxon>
        <taxon>Diatrype</taxon>
    </lineage>
</organism>
<feature type="domain" description="Nephrocystin 3-like N-terminal" evidence="3">
    <location>
        <begin position="69"/>
        <end position="157"/>
    </location>
</feature>
<evidence type="ECO:0000313" key="4">
    <source>
        <dbReference type="EMBL" id="KAK7755059.1"/>
    </source>
</evidence>
<name>A0AAN9YUQ8_9PEZI</name>
<protein>
    <recommendedName>
        <fullName evidence="6">NACHT domain-containing protein</fullName>
    </recommendedName>
</protein>
<evidence type="ECO:0000256" key="1">
    <source>
        <dbReference type="ARBA" id="ARBA00022737"/>
    </source>
</evidence>